<dbReference type="EC" id="6.3.4.15" evidence="3"/>
<keyword evidence="1 5" id="KW-0436">Ligase</keyword>
<dbReference type="OrthoDB" id="9807064at2"/>
<dbReference type="RefSeq" id="WP_158036401.1">
    <property type="nucleotide sequence ID" value="NZ_JACCFX010000001.1"/>
</dbReference>
<evidence type="ECO:0000256" key="1">
    <source>
        <dbReference type="ARBA" id="ARBA00022598"/>
    </source>
</evidence>
<dbReference type="InterPro" id="IPR045864">
    <property type="entry name" value="aa-tRNA-synth_II/BPL/LPL"/>
</dbReference>
<dbReference type="InterPro" id="IPR004408">
    <property type="entry name" value="Biotin_CoA_COase_ligase"/>
</dbReference>
<dbReference type="PANTHER" id="PTHR12835:SF5">
    <property type="entry name" value="BIOTIN--PROTEIN LIGASE"/>
    <property type="match status" value="1"/>
</dbReference>
<dbReference type="GO" id="GO:0005737">
    <property type="term" value="C:cytoplasm"/>
    <property type="evidence" value="ECO:0007669"/>
    <property type="project" value="TreeGrafter"/>
</dbReference>
<protein>
    <recommendedName>
        <fullName evidence="3">biotin--[biotin carboxyl-carrier protein] ligase</fullName>
        <ecNumber evidence="3">6.3.4.15</ecNumber>
    </recommendedName>
</protein>
<comment type="caution">
    <text evidence="5">The sequence shown here is derived from an EMBL/GenBank/DDBJ whole genome shotgun (WGS) entry which is preliminary data.</text>
</comment>
<dbReference type="PROSITE" id="PS51733">
    <property type="entry name" value="BPL_LPL_CATALYTIC"/>
    <property type="match status" value="1"/>
</dbReference>
<dbReference type="AlphaFoldDB" id="A0A7C8BN09"/>
<dbReference type="InterPro" id="IPR003142">
    <property type="entry name" value="BPL_C"/>
</dbReference>
<dbReference type="NCBIfam" id="TIGR00121">
    <property type="entry name" value="birA_ligase"/>
    <property type="match status" value="1"/>
</dbReference>
<evidence type="ECO:0000256" key="2">
    <source>
        <dbReference type="ARBA" id="ARBA00023267"/>
    </source>
</evidence>
<feature type="domain" description="BPL/LPL catalytic" evidence="4">
    <location>
        <begin position="20"/>
        <end position="198"/>
    </location>
</feature>
<gene>
    <name evidence="5" type="ORF">F8O02_06295</name>
</gene>
<dbReference type="EMBL" id="WBKA01000004">
    <property type="protein sequence ID" value="KAB1631932.1"/>
    <property type="molecule type" value="Genomic_DNA"/>
</dbReference>
<name>A0A7C8BN09_9MICO</name>
<evidence type="ECO:0000259" key="4">
    <source>
        <dbReference type="PROSITE" id="PS51733"/>
    </source>
</evidence>
<dbReference type="Pfam" id="PF02237">
    <property type="entry name" value="BPL_C"/>
    <property type="match status" value="1"/>
</dbReference>
<evidence type="ECO:0000313" key="5">
    <source>
        <dbReference type="EMBL" id="KAB1631932.1"/>
    </source>
</evidence>
<dbReference type="Pfam" id="PF03099">
    <property type="entry name" value="BPL_LplA_LipB"/>
    <property type="match status" value="1"/>
</dbReference>
<evidence type="ECO:0000313" key="6">
    <source>
        <dbReference type="Proteomes" id="UP000481339"/>
    </source>
</evidence>
<accession>A0A7C8BN09</accession>
<dbReference type="Gene3D" id="3.30.930.10">
    <property type="entry name" value="Bira Bifunctional Protein, Domain 2"/>
    <property type="match status" value="1"/>
</dbReference>
<dbReference type="SUPFAM" id="SSF55681">
    <property type="entry name" value="Class II aaRS and biotin synthetases"/>
    <property type="match status" value="1"/>
</dbReference>
<dbReference type="InterPro" id="IPR004143">
    <property type="entry name" value="BPL_LPL_catalytic"/>
</dbReference>
<evidence type="ECO:0000256" key="3">
    <source>
        <dbReference type="ARBA" id="ARBA00024227"/>
    </source>
</evidence>
<reference evidence="5 6" key="1">
    <citation type="submission" date="2019-09" db="EMBL/GenBank/DDBJ databases">
        <title>Phylogeny of genus Pseudoclavibacter and closely related genus.</title>
        <authorList>
            <person name="Li Y."/>
        </authorList>
    </citation>
    <scope>NUCLEOTIDE SEQUENCE [LARGE SCALE GENOMIC DNA]</scope>
    <source>
        <strain evidence="5 6">JCM 16921</strain>
    </source>
</reference>
<dbReference type="Proteomes" id="UP000481339">
    <property type="component" value="Unassembled WGS sequence"/>
</dbReference>
<dbReference type="GO" id="GO:0004077">
    <property type="term" value="F:biotin--[biotin carboxyl-carrier protein] ligase activity"/>
    <property type="evidence" value="ECO:0007669"/>
    <property type="project" value="UniProtKB-EC"/>
</dbReference>
<keyword evidence="6" id="KW-1185">Reference proteome</keyword>
<sequence>MPYPEAARICPELVDLDHTGSTNDVLAGLVRDRVAAGRPPRPLTTVVTLDQRAGHGRLDRGWTTPRGRALAVSTLLAVPADRLAALPWASLVSGLACRRALAAAGVEATIKWPNDLLVSGAKITGILARLVTARPVDGALPLVVGFGINLAQTEADLAAAGLPAGRATSVALAGGDPDPDRLLAALLGELDALWTRAVADPAGLAAVTAAVAASCDTIGRAVRVELPDGAALYGTAIGLCRDGRLRVRDVAGDVHELAAGDVTHVRAADR</sequence>
<proteinExistence type="predicted"/>
<organism evidence="5 6">
    <name type="scientific">Pseudoclavibacter caeni</name>
    <dbReference type="NCBI Taxonomy" id="908846"/>
    <lineage>
        <taxon>Bacteria</taxon>
        <taxon>Bacillati</taxon>
        <taxon>Actinomycetota</taxon>
        <taxon>Actinomycetes</taxon>
        <taxon>Micrococcales</taxon>
        <taxon>Microbacteriaceae</taxon>
        <taxon>Pseudoclavibacter</taxon>
    </lineage>
</organism>
<dbReference type="PANTHER" id="PTHR12835">
    <property type="entry name" value="BIOTIN PROTEIN LIGASE"/>
    <property type="match status" value="1"/>
</dbReference>
<keyword evidence="2" id="KW-0092">Biotin</keyword>
<dbReference type="Gene3D" id="2.30.30.100">
    <property type="match status" value="1"/>
</dbReference>